<accession>A0ABY5DHI4</accession>
<organism evidence="4 5">
    <name type="scientific">Nocardiopsis exhalans</name>
    <dbReference type="NCBI Taxonomy" id="163604"/>
    <lineage>
        <taxon>Bacteria</taxon>
        <taxon>Bacillati</taxon>
        <taxon>Actinomycetota</taxon>
        <taxon>Actinomycetes</taxon>
        <taxon>Streptosporangiales</taxon>
        <taxon>Nocardiopsidaceae</taxon>
        <taxon>Nocardiopsis</taxon>
    </lineage>
</organism>
<evidence type="ECO:0000256" key="3">
    <source>
        <dbReference type="SAM" id="Phobius"/>
    </source>
</evidence>
<keyword evidence="3" id="KW-0472">Membrane</keyword>
<dbReference type="RefSeq" id="WP_254421234.1">
    <property type="nucleotide sequence ID" value="NZ_BAAAJB010000067.1"/>
</dbReference>
<gene>
    <name evidence="4" type="ORF">NE857_13110</name>
</gene>
<feature type="compositionally biased region" description="Low complexity" evidence="2">
    <location>
        <begin position="436"/>
        <end position="447"/>
    </location>
</feature>
<name>A0ABY5DHI4_9ACTN</name>
<protein>
    <submittedName>
        <fullName evidence="4">Uncharacterized protein</fullName>
    </submittedName>
</protein>
<dbReference type="EMBL" id="CP099837">
    <property type="protein sequence ID" value="USY22460.1"/>
    <property type="molecule type" value="Genomic_DNA"/>
</dbReference>
<feature type="compositionally biased region" description="Acidic residues" evidence="2">
    <location>
        <begin position="454"/>
        <end position="467"/>
    </location>
</feature>
<feature type="compositionally biased region" description="Basic and acidic residues" evidence="2">
    <location>
        <begin position="346"/>
        <end position="356"/>
    </location>
</feature>
<feature type="region of interest" description="Disordered" evidence="2">
    <location>
        <begin position="320"/>
        <end position="594"/>
    </location>
</feature>
<feature type="compositionally biased region" description="Acidic residues" evidence="2">
    <location>
        <begin position="574"/>
        <end position="589"/>
    </location>
</feature>
<evidence type="ECO:0000313" key="4">
    <source>
        <dbReference type="EMBL" id="USY22460.1"/>
    </source>
</evidence>
<dbReference type="Proteomes" id="UP001055940">
    <property type="component" value="Chromosome"/>
</dbReference>
<evidence type="ECO:0000313" key="5">
    <source>
        <dbReference type="Proteomes" id="UP001055940"/>
    </source>
</evidence>
<feature type="compositionally biased region" description="Basic and acidic residues" evidence="2">
    <location>
        <begin position="320"/>
        <end position="336"/>
    </location>
</feature>
<keyword evidence="5" id="KW-1185">Reference proteome</keyword>
<evidence type="ECO:0000256" key="2">
    <source>
        <dbReference type="SAM" id="MobiDB-lite"/>
    </source>
</evidence>
<evidence type="ECO:0000256" key="1">
    <source>
        <dbReference type="SAM" id="Coils"/>
    </source>
</evidence>
<feature type="compositionally biased region" description="Basic and acidic residues" evidence="2">
    <location>
        <begin position="418"/>
        <end position="430"/>
    </location>
</feature>
<keyword evidence="3" id="KW-0812">Transmembrane</keyword>
<keyword evidence="1" id="KW-0175">Coiled coil</keyword>
<reference evidence="4" key="1">
    <citation type="submission" date="2022-06" db="EMBL/GenBank/DDBJ databases">
        <authorList>
            <person name="Ping M."/>
        </authorList>
    </citation>
    <scope>NUCLEOTIDE SEQUENCE</scope>
    <source>
        <strain evidence="4">JCM11759T</strain>
    </source>
</reference>
<sequence length="724" mass="79009">MPESTSLEADSGAFHQIHFAWAEPTLLGRTGPGPAATSLPQRDQPVLRSWRDRLIPALTADYRSALPDTDPAAYPETLWARHYPDGQSALVYRWPGDVRQAHAWAIVGPTRGLTFSRILALHENPNTRPAPARPPAPGWAAMRTLPAPEPWERTCAPGALRTRDRRAAETRIDSEPILVGAVARALEHPDQPVHITLDPDRADLWQATQLRFLWGMHRILHDILTPRAALPAEGWNWSFSTYDPVLGLEDSPHLAFGPPTATPASPFLTAAPSDHLKIADGLVTVLREEGGDALGDHLRARGIPETIDFTDRRALLRDWFDPRPRATPEPRTREETLGTTDTAEPGDPRGTEEAPKAVRAPEATDAPVPEADRESEETPAPQTSRGPAEDPASGAGEKILGVAGLQRSRSAEEPPEPVEGRGFEEPRGTEEPAQSPGPGAATEPPTGRSGAEYELAEAPDPFTEEGSQDTSEQETWAGSLGGRPHTFLGVGRRPSPEAEPPEEPVTDPGAGQPLDPPLPPEPGEAWTISASTPPEAPDEKPSAPASLPETRTPADAPPLAVLTVTETEPPDYAAETEPDTDESPEDSDDNWPTQYVDLPLSRLERWHFKRGPEGAYTDVVDARAAVRAERSELQRVRDERDHYHTEVQELRREIARLDQSWIDSESTSDTPERRRRWPRVLLLLVLLAAVFAVGLQIGARTGLDTLGLLTLLTSPLTSASWWPL</sequence>
<keyword evidence="3" id="KW-1133">Transmembrane helix</keyword>
<feature type="coiled-coil region" evidence="1">
    <location>
        <begin position="619"/>
        <end position="660"/>
    </location>
</feature>
<proteinExistence type="predicted"/>
<feature type="transmembrane region" description="Helical" evidence="3">
    <location>
        <begin position="680"/>
        <end position="699"/>
    </location>
</feature>